<dbReference type="GO" id="GO:0005096">
    <property type="term" value="F:GTPase activator activity"/>
    <property type="evidence" value="ECO:0007669"/>
    <property type="project" value="TreeGrafter"/>
</dbReference>
<dbReference type="PANTHER" id="PTHR12771:SF51">
    <property type="entry name" value="LD01482P"/>
    <property type="match status" value="1"/>
</dbReference>
<dbReference type="Proteomes" id="UP000318582">
    <property type="component" value="Unassembled WGS sequence"/>
</dbReference>
<protein>
    <recommendedName>
        <fullName evidence="3">ELMO domain-containing protein</fullName>
    </recommendedName>
</protein>
<name>A0A507EG07_9FUNG</name>
<accession>A0A507EG07</accession>
<dbReference type="InterPro" id="IPR006816">
    <property type="entry name" value="ELMO_dom"/>
</dbReference>
<dbReference type="EMBL" id="QEAQ01000003">
    <property type="protein sequence ID" value="TPX62355.1"/>
    <property type="molecule type" value="Genomic_DNA"/>
</dbReference>
<dbReference type="Gene3D" id="3.40.50.300">
    <property type="entry name" value="P-loop containing nucleotide triphosphate hydrolases"/>
    <property type="match status" value="1"/>
</dbReference>
<dbReference type="Pfam" id="PF00004">
    <property type="entry name" value="AAA"/>
    <property type="match status" value="1"/>
</dbReference>
<organism evidence="4 5">
    <name type="scientific">Powellomyces hirtus</name>
    <dbReference type="NCBI Taxonomy" id="109895"/>
    <lineage>
        <taxon>Eukaryota</taxon>
        <taxon>Fungi</taxon>
        <taxon>Fungi incertae sedis</taxon>
        <taxon>Chytridiomycota</taxon>
        <taxon>Chytridiomycota incertae sedis</taxon>
        <taxon>Chytridiomycetes</taxon>
        <taxon>Spizellomycetales</taxon>
        <taxon>Powellomycetaceae</taxon>
        <taxon>Powellomyces</taxon>
    </lineage>
</organism>
<keyword evidence="2" id="KW-1133">Transmembrane helix</keyword>
<sequence>MGFVTVLVQHAWALQPTTSRGNTPPRHATNSTNNNSNSNNDGVLGLSATRRGLVVSVIPETVIAFLRTYRAATTPSDVRRHQRHAADILDRLHRIVTGPALANTKIREDDDDDYRNGDHIPPRAVSADATATYKPAIGVPRLASGRLRRGCQSWYDLRCVPADATRLHALRARESLVAFARYCPAAAMKETALDYPYEALDCANKLRSDDVERASLLRAMGDIVDALRAQRSRAGSETDLITAIPTSILSQTLRADTWPDPTAAPACRDACKRCSLLKEGGRGTATQASEIIVKAVEWSALCCWLSRACAQRQAEARHSRVSRYDHIDQHADVAQVDPLVYNMSTEGPGDITLLESGVSAGAARGVLFYGPPGTGKTLLARAVASTLECNFLKVVSSAIVDKYIGESARLVREMFAPTLPVSSDATIHLYSTPFAMSDKTVAIRGKGYQRLSSASSGVQNIVARVQGATGGLPLFLILFRAFKAIVRLLTGTSELFRLCDRVLRDSTTSGSGKKRRALLGPLLEGPIYEDQRIRDVTVARNRADNGFSAELVERIDQSLKYSVKLKMERANIVSGNLDLNATIAHILRTKLFPDNGNPSTPHAILLRQCIQTIVEVNRLLNTLNGRAATAFDSANKNHVQRLYDLWEISMPGIPPPDRESDQWAKLGFQGRDPATDFRGMGMLAMDNLSHFAQHHQNNLHRLLRISHHPTAWFSMAIVGINMTSFALHQARKRRLTVLYVSLGGASYVVFQEFYSYLMDAFGSHWDAHPKTITVMDFPRIFKDFKTRVKRDLRDGRCLVLDTHSRLFSVQQT</sequence>
<feature type="domain" description="ELMO" evidence="3">
    <location>
        <begin position="637"/>
        <end position="792"/>
    </location>
</feature>
<dbReference type="SUPFAM" id="SSF52540">
    <property type="entry name" value="P-loop containing nucleoside triphosphate hydrolases"/>
    <property type="match status" value="1"/>
</dbReference>
<dbReference type="InterPro" id="IPR050868">
    <property type="entry name" value="ELMO_domain-containing"/>
</dbReference>
<feature type="transmembrane region" description="Helical" evidence="2">
    <location>
        <begin position="711"/>
        <end position="730"/>
    </location>
</feature>
<gene>
    <name evidence="4" type="ORF">PhCBS80983_g00548</name>
</gene>
<dbReference type="InterPro" id="IPR003959">
    <property type="entry name" value="ATPase_AAA_core"/>
</dbReference>
<dbReference type="Pfam" id="PF04727">
    <property type="entry name" value="ELMO_CED12"/>
    <property type="match status" value="1"/>
</dbReference>
<keyword evidence="5" id="KW-1185">Reference proteome</keyword>
<evidence type="ECO:0000256" key="1">
    <source>
        <dbReference type="SAM" id="MobiDB-lite"/>
    </source>
</evidence>
<reference evidence="4 5" key="1">
    <citation type="journal article" date="2019" name="Sci. Rep.">
        <title>Comparative genomics of chytrid fungi reveal insights into the obligate biotrophic and pathogenic lifestyle of Synchytrium endobioticum.</title>
        <authorList>
            <person name="van de Vossenberg B.T.L.H."/>
            <person name="Warris S."/>
            <person name="Nguyen H.D.T."/>
            <person name="van Gent-Pelzer M.P.E."/>
            <person name="Joly D.L."/>
            <person name="van de Geest H.C."/>
            <person name="Bonants P.J.M."/>
            <person name="Smith D.S."/>
            <person name="Levesque C.A."/>
            <person name="van der Lee T.A.J."/>
        </authorList>
    </citation>
    <scope>NUCLEOTIDE SEQUENCE [LARGE SCALE GENOMIC DNA]</scope>
    <source>
        <strain evidence="4 5">CBS 809.83</strain>
    </source>
</reference>
<evidence type="ECO:0000256" key="2">
    <source>
        <dbReference type="SAM" id="Phobius"/>
    </source>
</evidence>
<keyword evidence="2" id="KW-0472">Membrane</keyword>
<dbReference type="AlphaFoldDB" id="A0A507EG07"/>
<dbReference type="GO" id="GO:0005524">
    <property type="term" value="F:ATP binding"/>
    <property type="evidence" value="ECO:0007669"/>
    <property type="project" value="InterPro"/>
</dbReference>
<evidence type="ECO:0000313" key="5">
    <source>
        <dbReference type="Proteomes" id="UP000318582"/>
    </source>
</evidence>
<feature type="region of interest" description="Disordered" evidence="1">
    <location>
        <begin position="15"/>
        <end position="43"/>
    </location>
</feature>
<dbReference type="PROSITE" id="PS51335">
    <property type="entry name" value="ELMO"/>
    <property type="match status" value="1"/>
</dbReference>
<feature type="compositionally biased region" description="Low complexity" evidence="1">
    <location>
        <begin position="29"/>
        <end position="40"/>
    </location>
</feature>
<keyword evidence="2" id="KW-0812">Transmembrane</keyword>
<proteinExistence type="predicted"/>
<dbReference type="InterPro" id="IPR027417">
    <property type="entry name" value="P-loop_NTPase"/>
</dbReference>
<evidence type="ECO:0000313" key="4">
    <source>
        <dbReference type="EMBL" id="TPX62355.1"/>
    </source>
</evidence>
<dbReference type="STRING" id="109895.A0A507EG07"/>
<feature type="transmembrane region" description="Helical" evidence="2">
    <location>
        <begin position="737"/>
        <end position="757"/>
    </location>
</feature>
<comment type="caution">
    <text evidence="4">The sequence shown here is derived from an EMBL/GenBank/DDBJ whole genome shotgun (WGS) entry which is preliminary data.</text>
</comment>
<dbReference type="PANTHER" id="PTHR12771">
    <property type="entry name" value="ENGULFMENT AND CELL MOTILITY"/>
    <property type="match status" value="1"/>
</dbReference>
<dbReference type="GO" id="GO:0016887">
    <property type="term" value="F:ATP hydrolysis activity"/>
    <property type="evidence" value="ECO:0007669"/>
    <property type="project" value="InterPro"/>
</dbReference>
<evidence type="ECO:0000259" key="3">
    <source>
        <dbReference type="PROSITE" id="PS51335"/>
    </source>
</evidence>